<dbReference type="AlphaFoldDB" id="A0A4P9ZB13"/>
<dbReference type="SMART" id="SM00913">
    <property type="entry name" value="IBN_N"/>
    <property type="match status" value="1"/>
</dbReference>
<dbReference type="Pfam" id="PF24138">
    <property type="entry name" value="TPR_TNPO3_IPO13_2nd"/>
    <property type="match status" value="1"/>
</dbReference>
<evidence type="ECO:0000313" key="3">
    <source>
        <dbReference type="Proteomes" id="UP000268321"/>
    </source>
</evidence>
<dbReference type="Pfam" id="PF08389">
    <property type="entry name" value="Xpo1"/>
    <property type="match status" value="1"/>
</dbReference>
<protein>
    <submittedName>
        <fullName evidence="2">ARM repeat-containing protein</fullName>
    </submittedName>
</protein>
<dbReference type="PROSITE" id="PS50166">
    <property type="entry name" value="IMPORTIN_B_NT"/>
    <property type="match status" value="1"/>
</dbReference>
<dbReference type="GO" id="GO:0006606">
    <property type="term" value="P:protein import into nucleus"/>
    <property type="evidence" value="ECO:0007669"/>
    <property type="project" value="TreeGrafter"/>
</dbReference>
<dbReference type="GO" id="GO:0005634">
    <property type="term" value="C:nucleus"/>
    <property type="evidence" value="ECO:0007669"/>
    <property type="project" value="UniProtKB-ARBA"/>
</dbReference>
<dbReference type="InterPro" id="IPR016024">
    <property type="entry name" value="ARM-type_fold"/>
</dbReference>
<dbReference type="PANTHER" id="PTHR12363:SF53">
    <property type="entry name" value="MRNA TRANSPORT REGULATOR MTR10"/>
    <property type="match status" value="1"/>
</dbReference>
<dbReference type="OrthoDB" id="435593at2759"/>
<dbReference type="InterPro" id="IPR011989">
    <property type="entry name" value="ARM-like"/>
</dbReference>
<name>A0A4P9ZB13_9ASCO</name>
<keyword evidence="3" id="KW-1185">Reference proteome</keyword>
<dbReference type="GO" id="GO:0031267">
    <property type="term" value="F:small GTPase binding"/>
    <property type="evidence" value="ECO:0007669"/>
    <property type="project" value="InterPro"/>
</dbReference>
<accession>A0A4P9ZB13</accession>
<dbReference type="Pfam" id="PF24139">
    <property type="entry name" value="TPR_TNPO3_IPO13_4th"/>
    <property type="match status" value="1"/>
</dbReference>
<feature type="domain" description="Importin N-terminal" evidence="1">
    <location>
        <begin position="24"/>
        <end position="91"/>
    </location>
</feature>
<dbReference type="Proteomes" id="UP000268321">
    <property type="component" value="Unassembled WGS sequence"/>
</dbReference>
<dbReference type="InterPro" id="IPR057942">
    <property type="entry name" value="TPR_TNPO3_IPO13_3rd"/>
</dbReference>
<reference evidence="3" key="1">
    <citation type="journal article" date="2018" name="Nat. Microbiol.">
        <title>Leveraging single-cell genomics to expand the fungal tree of life.</title>
        <authorList>
            <person name="Ahrendt S.R."/>
            <person name="Quandt C.A."/>
            <person name="Ciobanu D."/>
            <person name="Clum A."/>
            <person name="Salamov A."/>
            <person name="Andreopoulos B."/>
            <person name="Cheng J.F."/>
            <person name="Woyke T."/>
            <person name="Pelin A."/>
            <person name="Henrissat B."/>
            <person name="Reynolds N.K."/>
            <person name="Benny G.L."/>
            <person name="Smith M.E."/>
            <person name="James T.Y."/>
            <person name="Grigoriev I.V."/>
        </authorList>
    </citation>
    <scope>NUCLEOTIDE SEQUENCE [LARGE SCALE GENOMIC DNA]</scope>
    <source>
        <strain evidence="3">Baker2002</strain>
    </source>
</reference>
<dbReference type="InterPro" id="IPR001494">
    <property type="entry name" value="Importin-beta_N"/>
</dbReference>
<organism evidence="2 3">
    <name type="scientific">Metschnikowia bicuspidata</name>
    <dbReference type="NCBI Taxonomy" id="27322"/>
    <lineage>
        <taxon>Eukaryota</taxon>
        <taxon>Fungi</taxon>
        <taxon>Dikarya</taxon>
        <taxon>Ascomycota</taxon>
        <taxon>Saccharomycotina</taxon>
        <taxon>Pichiomycetes</taxon>
        <taxon>Metschnikowiaceae</taxon>
        <taxon>Metschnikowia</taxon>
    </lineage>
</organism>
<dbReference type="Gene3D" id="1.25.10.10">
    <property type="entry name" value="Leucine-rich Repeat Variant"/>
    <property type="match status" value="1"/>
</dbReference>
<evidence type="ECO:0000313" key="2">
    <source>
        <dbReference type="EMBL" id="RKP30007.1"/>
    </source>
</evidence>
<evidence type="ECO:0000259" key="1">
    <source>
        <dbReference type="PROSITE" id="PS50166"/>
    </source>
</evidence>
<dbReference type="InterPro" id="IPR051345">
    <property type="entry name" value="Importin_beta-like_NTR"/>
</dbReference>
<dbReference type="InterPro" id="IPR013598">
    <property type="entry name" value="Exportin-1/Importin-b-like"/>
</dbReference>
<dbReference type="GO" id="GO:0005737">
    <property type="term" value="C:cytoplasm"/>
    <property type="evidence" value="ECO:0007669"/>
    <property type="project" value="TreeGrafter"/>
</dbReference>
<dbReference type="Pfam" id="PF24140">
    <property type="entry name" value="TPR_TNPO3_IPO13_3rd"/>
    <property type="match status" value="1"/>
</dbReference>
<gene>
    <name evidence="2" type="ORF">METBISCDRAFT_23678</name>
</gene>
<dbReference type="EMBL" id="ML004468">
    <property type="protein sequence ID" value="RKP30007.1"/>
    <property type="molecule type" value="Genomic_DNA"/>
</dbReference>
<dbReference type="InterPro" id="IPR057941">
    <property type="entry name" value="TPR_TNPO3_IPO13_2nd"/>
</dbReference>
<sequence length="939" mass="105930">MDNIKQALALMYAPSALQTQKKEATTFLESFQKTANAWLVTHLLLSDGSAPLEFRMFAAQTLRSKATYDLLQLPHASLNALRGSLIDLLAEYATKDKLIRVQLSLCLCQIALQDLEWHGAVSDVTARLGTSMESIPALLEFLKILPEELTLSNKTPLTDQEFASRTKELITDNVASVLELLQRLSAAPAHSALLLDCLNSWLKECPVVDVLSIDSLAQLMFHSLHDDATFESAADCLCLVFRETKDIDNLHLIDALYQQLLSVHEAFAKTPHKLEDTETFSSLTRIYAEAGEAWHVLIAKNPAHFKPLVQILLQCCKYDHDLDVVKYTFLFWYQLKQMLTLPKFEEARAELLPLYLELIQVIIYHLLYPSSQDDSDLFGGDKEAEDKFKDFRYEMGDVLKDCCAVVGARLALNVPFQQIQELLNQQSGQWQTLEAPLFSMRVMAKEVSRKEKHILPHIMSLLVYLPEHPKIRYATTLVLGRYSEWTANSPELLEPQLNYIIKGFLGDVTSSSDVVNATSQALMYFCQDCASLLINYMDQLYLLYKQVQQHLGTASVYSLVDGLSYVIREMPLEKQYSASETLLAPTLDAISRLSAGDPLDDAVLSGLRDEAEVLTIYHSIMRCKNDTGESYPVADFFINKIWPLIPLVLSKFGKTLKVSEFYTKIIKNATEGCSRYLVPILGEICNLLHEGFKATLYGCYFWVTGILIQCSEEFSDDPQSVYQLGLLQCTAFFQILSSDSNIDIKSMPDVIEDFFLMASDLLMYFPTEVTSNEELMRHIFEAGIIALDVSEEYNPLMACVHFFVDYVSWASEYPPVSLFDGDFDKIKKNIKLFMSVDTHVEKLLLGVLRGLIYKFCNDTDGNDLVIKILSAPPDVGQSLARLSSAVLALPNVSEKEVLKLVGTVSVALSNKDTRRVRIAIKDFVSWYTRKNVNIRATFS</sequence>
<dbReference type="Pfam" id="PF03810">
    <property type="entry name" value="IBN_N"/>
    <property type="match status" value="1"/>
</dbReference>
<proteinExistence type="predicted"/>
<dbReference type="InterPro" id="IPR058537">
    <property type="entry name" value="TPR_TNPO3_IPO13_4th"/>
</dbReference>
<dbReference type="PANTHER" id="PTHR12363">
    <property type="entry name" value="TRANSPORTIN 3 AND IMPORTIN 13"/>
    <property type="match status" value="1"/>
</dbReference>
<dbReference type="SUPFAM" id="SSF48371">
    <property type="entry name" value="ARM repeat"/>
    <property type="match status" value="1"/>
</dbReference>